<organism evidence="2 3">
    <name type="scientific">Coemansia brasiliensis</name>
    <dbReference type="NCBI Taxonomy" id="2650707"/>
    <lineage>
        <taxon>Eukaryota</taxon>
        <taxon>Fungi</taxon>
        <taxon>Fungi incertae sedis</taxon>
        <taxon>Zoopagomycota</taxon>
        <taxon>Kickxellomycotina</taxon>
        <taxon>Kickxellomycetes</taxon>
        <taxon>Kickxellales</taxon>
        <taxon>Kickxellaceae</taxon>
        <taxon>Coemansia</taxon>
    </lineage>
</organism>
<protein>
    <submittedName>
        <fullName evidence="2">Uncharacterized protein</fullName>
    </submittedName>
</protein>
<dbReference type="AlphaFoldDB" id="A0A9W8IB08"/>
<feature type="region of interest" description="Disordered" evidence="1">
    <location>
        <begin position="27"/>
        <end position="56"/>
    </location>
</feature>
<sequence length="110" mass="12104">MITSNLLRARFVNFRCTSKVATSAASASKRYYAQPQRGKPMSPQEVLDKRHPKGQNEALSSIIDGELDYDTDMGAASVNNVEAERRSEIAAKAAKLAKETAKDLSKHNYS</sequence>
<dbReference type="Proteomes" id="UP001139887">
    <property type="component" value="Unassembled WGS sequence"/>
</dbReference>
<gene>
    <name evidence="2" type="ORF">IWW36_005033</name>
</gene>
<reference evidence="2" key="1">
    <citation type="submission" date="2022-07" db="EMBL/GenBank/DDBJ databases">
        <title>Phylogenomic reconstructions and comparative analyses of Kickxellomycotina fungi.</title>
        <authorList>
            <person name="Reynolds N.K."/>
            <person name="Stajich J.E."/>
            <person name="Barry K."/>
            <person name="Grigoriev I.V."/>
            <person name="Crous P."/>
            <person name="Smith M.E."/>
        </authorList>
    </citation>
    <scope>NUCLEOTIDE SEQUENCE</scope>
    <source>
        <strain evidence="2">NRRL 1566</strain>
    </source>
</reference>
<comment type="caution">
    <text evidence="2">The sequence shown here is derived from an EMBL/GenBank/DDBJ whole genome shotgun (WGS) entry which is preliminary data.</text>
</comment>
<proteinExistence type="predicted"/>
<evidence type="ECO:0000256" key="1">
    <source>
        <dbReference type="SAM" id="MobiDB-lite"/>
    </source>
</evidence>
<evidence type="ECO:0000313" key="3">
    <source>
        <dbReference type="Proteomes" id="UP001139887"/>
    </source>
</evidence>
<evidence type="ECO:0000313" key="2">
    <source>
        <dbReference type="EMBL" id="KAJ2844820.1"/>
    </source>
</evidence>
<keyword evidence="3" id="KW-1185">Reference proteome</keyword>
<name>A0A9W8IB08_9FUNG</name>
<accession>A0A9W8IB08</accession>
<dbReference type="OrthoDB" id="5585735at2759"/>
<dbReference type="EMBL" id="JANBUW010000972">
    <property type="protein sequence ID" value="KAJ2844820.1"/>
    <property type="molecule type" value="Genomic_DNA"/>
</dbReference>